<dbReference type="EMBL" id="QOKY01000215">
    <property type="protein sequence ID" value="RMZ52033.1"/>
    <property type="molecule type" value="Genomic_DNA"/>
</dbReference>
<dbReference type="InterPro" id="IPR038169">
    <property type="entry name" value="DC-UbP/UBTD2_N_sf"/>
</dbReference>
<sequence length="232" mass="26269">GCKMSLADVTANLRAPVETATDNKPIVKVHAVEWAKIMAGEPVEINPSIGHGYKVMSVKEWAARWKPNEAYPECLVCGSHNTKEHHFTQTWCRGKKKWESETLCLDCHSFTKRSYCDPDFKTPEDFEKERWQSMREEFWDTEPHYGGDRVIWDALRAAAEADLRTAKLILQSAGIVVAAPDMTTYYDERGRMYVLPKYVLSLPTNILRTSSIMGSRKSANAVELPQLTASAL</sequence>
<name>A0A3M7KN85_AUXPR</name>
<comment type="caution">
    <text evidence="2">The sequence shown here is derived from an EMBL/GenBank/DDBJ whole genome shotgun (WGS) entry which is preliminary data.</text>
</comment>
<evidence type="ECO:0000259" key="1">
    <source>
        <dbReference type="Pfam" id="PF16455"/>
    </source>
</evidence>
<feature type="non-terminal residue" evidence="2">
    <location>
        <position position="1"/>
    </location>
</feature>
<reference evidence="3" key="1">
    <citation type="journal article" date="2018" name="Algal Res.">
        <title>Characterization of plant carbon substrate utilization by Auxenochlorella protothecoides.</title>
        <authorList>
            <person name="Vogler B.W."/>
            <person name="Starkenburg S.R."/>
            <person name="Sudasinghe N."/>
            <person name="Schambach J.Y."/>
            <person name="Rollin J.A."/>
            <person name="Pattathil S."/>
            <person name="Barry A.N."/>
        </authorList>
    </citation>
    <scope>NUCLEOTIDE SEQUENCE [LARGE SCALE GENOMIC DNA]</scope>
    <source>
        <strain evidence="3">UTEX 25</strain>
    </source>
</reference>
<dbReference type="PANTHER" id="PTHR13609">
    <property type="entry name" value="UBIQUITIN DOMAIN CONTAINING 1 PROTEIN-RELATED"/>
    <property type="match status" value="1"/>
</dbReference>
<dbReference type="InterPro" id="IPR032752">
    <property type="entry name" value="DC-UbP/UBTD2_N"/>
</dbReference>
<proteinExistence type="predicted"/>
<dbReference type="AlphaFoldDB" id="A0A3M7KN85"/>
<feature type="domain" description="DC-UbP/UBTD2 N-terminal" evidence="1">
    <location>
        <begin position="123"/>
        <end position="208"/>
    </location>
</feature>
<accession>A0A3M7KN85</accession>
<dbReference type="Gene3D" id="1.20.225.20">
    <property type="entry name" value="Ub domain-containing protein, DC-UbP/UBTD2, N-terminal domain"/>
    <property type="match status" value="1"/>
</dbReference>
<dbReference type="InterPro" id="IPR039869">
    <property type="entry name" value="UBTD1/2"/>
</dbReference>
<dbReference type="Pfam" id="PF16455">
    <property type="entry name" value="UBD"/>
    <property type="match status" value="1"/>
</dbReference>
<evidence type="ECO:0000313" key="2">
    <source>
        <dbReference type="EMBL" id="RMZ52033.1"/>
    </source>
</evidence>
<protein>
    <recommendedName>
        <fullName evidence="1">DC-UbP/UBTD2 N-terminal domain-containing protein</fullName>
    </recommendedName>
</protein>
<evidence type="ECO:0000313" key="3">
    <source>
        <dbReference type="Proteomes" id="UP000279271"/>
    </source>
</evidence>
<organism evidence="2 3">
    <name type="scientific">Auxenochlorella protothecoides</name>
    <name type="common">Green microalga</name>
    <name type="synonym">Chlorella protothecoides</name>
    <dbReference type="NCBI Taxonomy" id="3075"/>
    <lineage>
        <taxon>Eukaryota</taxon>
        <taxon>Viridiplantae</taxon>
        <taxon>Chlorophyta</taxon>
        <taxon>core chlorophytes</taxon>
        <taxon>Trebouxiophyceae</taxon>
        <taxon>Chlorellales</taxon>
        <taxon>Chlorellaceae</taxon>
        <taxon>Auxenochlorella</taxon>
    </lineage>
</organism>
<dbReference type="Proteomes" id="UP000279271">
    <property type="component" value="Unassembled WGS sequence"/>
</dbReference>
<gene>
    <name evidence="2" type="ORF">APUTEX25_001227</name>
</gene>